<dbReference type="SUPFAM" id="SSF48652">
    <property type="entry name" value="Tetraspanin"/>
    <property type="match status" value="1"/>
</dbReference>
<gene>
    <name evidence="8" type="ORF">EMPS_07040</name>
</gene>
<evidence type="ECO:0000256" key="3">
    <source>
        <dbReference type="ARBA" id="ARBA00022989"/>
    </source>
</evidence>
<feature type="signal peptide" evidence="7">
    <location>
        <begin position="1"/>
        <end position="16"/>
    </location>
</feature>
<dbReference type="AlphaFoldDB" id="A0A9P3HDK5"/>
<sequence>MSVVILLVSLLGASAGLSDSKRIVGAYGVLLAILVVLQLGLLIYGFSRHDQVDTLLDSAWQTAYDSDPRSLQDIETRLQCCGFASVDDRAVPKDSMKACARSPAFGYKVPCKNQLQQAYSRHEHAVLGVISVIEILQILALVAAVFLYKRIPSDDVLEFGRRSDHSRALLRGMRDEDQGLLNDQGQQQSGAYDEDSRYGTVTTLR</sequence>
<keyword evidence="4 6" id="KW-0472">Membrane</keyword>
<evidence type="ECO:0008006" key="10">
    <source>
        <dbReference type="Google" id="ProtNLM"/>
    </source>
</evidence>
<keyword evidence="7" id="KW-0732">Signal</keyword>
<feature type="transmembrane region" description="Helical" evidence="6">
    <location>
        <begin position="125"/>
        <end position="148"/>
    </location>
</feature>
<feature type="transmembrane region" description="Helical" evidence="6">
    <location>
        <begin position="25"/>
        <end position="46"/>
    </location>
</feature>
<protein>
    <recommendedName>
        <fullName evidence="10">Tetraspanin Tsp3</fullName>
    </recommendedName>
</protein>
<reference evidence="8" key="1">
    <citation type="submission" date="2021-11" db="EMBL/GenBank/DDBJ databases">
        <authorList>
            <person name="Herlambang A."/>
            <person name="Guo Y."/>
            <person name="Takashima Y."/>
            <person name="Nishizawa T."/>
        </authorList>
    </citation>
    <scope>NUCLEOTIDE SEQUENCE</scope>
    <source>
        <strain evidence="8">E1425</strain>
    </source>
</reference>
<dbReference type="InterPro" id="IPR018499">
    <property type="entry name" value="Tetraspanin/Peripherin"/>
</dbReference>
<evidence type="ECO:0000256" key="7">
    <source>
        <dbReference type="SAM" id="SignalP"/>
    </source>
</evidence>
<feature type="region of interest" description="Disordered" evidence="5">
    <location>
        <begin position="180"/>
        <end position="205"/>
    </location>
</feature>
<dbReference type="PRINTS" id="PR00259">
    <property type="entry name" value="TMFOUR"/>
</dbReference>
<proteinExistence type="predicted"/>
<dbReference type="EMBL" id="BQFW01000009">
    <property type="protein sequence ID" value="GJJ74682.1"/>
    <property type="molecule type" value="Genomic_DNA"/>
</dbReference>
<name>A0A9P3HDK5_9FUNG</name>
<keyword evidence="3 6" id="KW-1133">Transmembrane helix</keyword>
<keyword evidence="2 6" id="KW-0812">Transmembrane</keyword>
<dbReference type="Pfam" id="PF00335">
    <property type="entry name" value="Tetraspanin"/>
    <property type="match status" value="1"/>
</dbReference>
<comment type="subcellular location">
    <subcellularLocation>
        <location evidence="1">Membrane</location>
        <topology evidence="1">Multi-pass membrane protein</topology>
    </subcellularLocation>
</comment>
<reference evidence="8" key="2">
    <citation type="journal article" date="2022" name="Microbiol. Resour. Announc.">
        <title>Whole-Genome Sequence of Entomortierella parvispora E1425, a Mucoromycotan Fungus Associated with Burkholderiaceae-Related Endosymbiotic Bacteria.</title>
        <authorList>
            <person name="Herlambang A."/>
            <person name="Guo Y."/>
            <person name="Takashima Y."/>
            <person name="Narisawa K."/>
            <person name="Ohta H."/>
            <person name="Nishizawa T."/>
        </authorList>
    </citation>
    <scope>NUCLEOTIDE SEQUENCE</scope>
    <source>
        <strain evidence="8">E1425</strain>
    </source>
</reference>
<evidence type="ECO:0000313" key="8">
    <source>
        <dbReference type="EMBL" id="GJJ74682.1"/>
    </source>
</evidence>
<dbReference type="InterPro" id="IPR008952">
    <property type="entry name" value="Tetraspanin_EC2_sf"/>
</dbReference>
<dbReference type="OrthoDB" id="71600at2759"/>
<evidence type="ECO:0000256" key="6">
    <source>
        <dbReference type="SAM" id="Phobius"/>
    </source>
</evidence>
<keyword evidence="9" id="KW-1185">Reference proteome</keyword>
<dbReference type="GO" id="GO:0016020">
    <property type="term" value="C:membrane"/>
    <property type="evidence" value="ECO:0007669"/>
    <property type="project" value="UniProtKB-SubCell"/>
</dbReference>
<evidence type="ECO:0000256" key="5">
    <source>
        <dbReference type="SAM" id="MobiDB-lite"/>
    </source>
</evidence>
<evidence type="ECO:0000256" key="2">
    <source>
        <dbReference type="ARBA" id="ARBA00022692"/>
    </source>
</evidence>
<accession>A0A9P3HDK5</accession>
<evidence type="ECO:0000256" key="1">
    <source>
        <dbReference type="ARBA" id="ARBA00004141"/>
    </source>
</evidence>
<evidence type="ECO:0000256" key="4">
    <source>
        <dbReference type="ARBA" id="ARBA00023136"/>
    </source>
</evidence>
<evidence type="ECO:0000313" key="9">
    <source>
        <dbReference type="Proteomes" id="UP000827284"/>
    </source>
</evidence>
<comment type="caution">
    <text evidence="8">The sequence shown here is derived from an EMBL/GenBank/DDBJ whole genome shotgun (WGS) entry which is preliminary data.</text>
</comment>
<feature type="chain" id="PRO_5040422534" description="Tetraspanin Tsp3" evidence="7">
    <location>
        <begin position="17"/>
        <end position="205"/>
    </location>
</feature>
<dbReference type="Proteomes" id="UP000827284">
    <property type="component" value="Unassembled WGS sequence"/>
</dbReference>
<organism evidence="8 9">
    <name type="scientific">Entomortierella parvispora</name>
    <dbReference type="NCBI Taxonomy" id="205924"/>
    <lineage>
        <taxon>Eukaryota</taxon>
        <taxon>Fungi</taxon>
        <taxon>Fungi incertae sedis</taxon>
        <taxon>Mucoromycota</taxon>
        <taxon>Mortierellomycotina</taxon>
        <taxon>Mortierellomycetes</taxon>
        <taxon>Mortierellales</taxon>
        <taxon>Mortierellaceae</taxon>
        <taxon>Entomortierella</taxon>
    </lineage>
</organism>